<dbReference type="InterPro" id="IPR037069">
    <property type="entry name" value="AcylCoA_DH/ox_N_sf"/>
</dbReference>
<evidence type="ECO:0000313" key="8">
    <source>
        <dbReference type="Proteomes" id="UP000466681"/>
    </source>
</evidence>
<dbReference type="SUPFAM" id="SSF47203">
    <property type="entry name" value="Acyl-CoA dehydrogenase C-terminal domain-like"/>
    <property type="match status" value="1"/>
</dbReference>
<keyword evidence="4" id="KW-0274">FAD</keyword>
<dbReference type="Gene3D" id="1.20.140.10">
    <property type="entry name" value="Butyryl-CoA Dehydrogenase, subunit A, domain 3"/>
    <property type="match status" value="1"/>
</dbReference>
<dbReference type="GO" id="GO:0003995">
    <property type="term" value="F:acyl-CoA dehydrogenase activity"/>
    <property type="evidence" value="ECO:0007669"/>
    <property type="project" value="TreeGrafter"/>
</dbReference>
<reference evidence="7 8" key="1">
    <citation type="journal article" date="2019" name="Emerg. Microbes Infect.">
        <title>Comprehensive subspecies identification of 175 nontuberculous mycobacteria species based on 7547 genomic profiles.</title>
        <authorList>
            <person name="Matsumoto Y."/>
            <person name="Kinjo T."/>
            <person name="Motooka D."/>
            <person name="Nabeya D."/>
            <person name="Jung N."/>
            <person name="Uechi K."/>
            <person name="Horii T."/>
            <person name="Iida T."/>
            <person name="Fujita J."/>
            <person name="Nakamura S."/>
        </authorList>
    </citation>
    <scope>NUCLEOTIDE SEQUENCE [LARGE SCALE GENOMIC DNA]</scope>
    <source>
        <strain evidence="7 8">JCM 6375</strain>
    </source>
</reference>
<dbReference type="InterPro" id="IPR036250">
    <property type="entry name" value="AcylCo_DH-like_C"/>
</dbReference>
<evidence type="ECO:0000313" key="7">
    <source>
        <dbReference type="EMBL" id="BBX01009.1"/>
    </source>
</evidence>
<accession>A0AAD1M668</accession>
<evidence type="ECO:0000256" key="4">
    <source>
        <dbReference type="ARBA" id="ARBA00022827"/>
    </source>
</evidence>
<proteinExistence type="inferred from homology"/>
<dbReference type="InterPro" id="IPR009075">
    <property type="entry name" value="AcylCo_DH/oxidase_C"/>
</dbReference>
<protein>
    <recommendedName>
        <fullName evidence="6">Acyl-CoA dehydrogenase/oxidase C-terminal domain-containing protein</fullName>
    </recommendedName>
</protein>
<keyword evidence="8" id="KW-1185">Reference proteome</keyword>
<comment type="similarity">
    <text evidence="2">Belongs to the acyl-CoA dehydrogenase family.</text>
</comment>
<dbReference type="PANTHER" id="PTHR43884:SF20">
    <property type="entry name" value="ACYL-COA DEHYDROGENASE FADE28"/>
    <property type="match status" value="1"/>
</dbReference>
<gene>
    <name evidence="7" type="ORF">MMOR_19450</name>
</gene>
<feature type="domain" description="Acyl-CoA dehydrogenase/oxidase C-terminal" evidence="6">
    <location>
        <begin position="207"/>
        <end position="343"/>
    </location>
</feature>
<dbReference type="RefSeq" id="WP_083156738.1">
    <property type="nucleotide sequence ID" value="NZ_AP022560.1"/>
</dbReference>
<dbReference type="InterPro" id="IPR046373">
    <property type="entry name" value="Acyl-CoA_Oxase/DH_mid-dom_sf"/>
</dbReference>
<dbReference type="PANTHER" id="PTHR43884">
    <property type="entry name" value="ACYL-COA DEHYDROGENASE"/>
    <property type="match status" value="1"/>
</dbReference>
<dbReference type="GO" id="GO:0050660">
    <property type="term" value="F:flavin adenine dinucleotide binding"/>
    <property type="evidence" value="ECO:0007669"/>
    <property type="project" value="InterPro"/>
</dbReference>
<name>A0AAD1M668_9MYCO</name>
<sequence length="348" mass="36404">MTPEPSLAEIADTAAELAELRQTADDIVSQAWSVERSRSLLDGPGPAFDDALWKTIAGLGWPDVLVAQSSGGAGGTLRELAVLIEAAGSVAAPIPLAATAAAAWCEKRCADGVTVVLPDPAVPSGTTVSGTFTYVPYGAVASRLVVLAHGHESVLGVVDPTGPGVTREALTPLDHGPAARITLDEAPIERIADGSDAVHRHHDAVMRWRVGLVAELVGVAAAANAAASEYAKVRVAFGRPIGSFQAIKHRLVDQRSNIEVGRALVNRAADACDHDHRDAAALVSLAAFWAIDSLRSVPEGATQVFGGIAYTWEHEAHVYLRRAATLAASLGSRTEHRKAITAWLATRD</sequence>
<keyword evidence="3" id="KW-0285">Flavoprotein</keyword>
<dbReference type="EMBL" id="AP022560">
    <property type="protein sequence ID" value="BBX01009.1"/>
    <property type="molecule type" value="Genomic_DNA"/>
</dbReference>
<dbReference type="KEGG" id="mmor:MMOR_19450"/>
<evidence type="ECO:0000256" key="1">
    <source>
        <dbReference type="ARBA" id="ARBA00001974"/>
    </source>
</evidence>
<dbReference type="Proteomes" id="UP000466681">
    <property type="component" value="Chromosome"/>
</dbReference>
<comment type="cofactor">
    <cofactor evidence="1">
        <name>FAD</name>
        <dbReference type="ChEBI" id="CHEBI:57692"/>
    </cofactor>
</comment>
<dbReference type="AlphaFoldDB" id="A0AAD1M668"/>
<evidence type="ECO:0000256" key="2">
    <source>
        <dbReference type="ARBA" id="ARBA00009347"/>
    </source>
</evidence>
<dbReference type="InterPro" id="IPR009100">
    <property type="entry name" value="AcylCoA_DH/oxidase_NM_dom_sf"/>
</dbReference>
<evidence type="ECO:0000256" key="5">
    <source>
        <dbReference type="ARBA" id="ARBA00023002"/>
    </source>
</evidence>
<dbReference type="Gene3D" id="2.40.110.10">
    <property type="entry name" value="Butyryl-CoA Dehydrogenase, subunit A, domain 2"/>
    <property type="match status" value="1"/>
</dbReference>
<dbReference type="SUPFAM" id="SSF56645">
    <property type="entry name" value="Acyl-CoA dehydrogenase NM domain-like"/>
    <property type="match status" value="1"/>
</dbReference>
<organism evidence="7 8">
    <name type="scientific">Mycolicibacterium moriokaense</name>
    <dbReference type="NCBI Taxonomy" id="39691"/>
    <lineage>
        <taxon>Bacteria</taxon>
        <taxon>Bacillati</taxon>
        <taxon>Actinomycetota</taxon>
        <taxon>Actinomycetes</taxon>
        <taxon>Mycobacteriales</taxon>
        <taxon>Mycobacteriaceae</taxon>
        <taxon>Mycolicibacterium</taxon>
    </lineage>
</organism>
<keyword evidence="5" id="KW-0560">Oxidoreductase</keyword>
<evidence type="ECO:0000256" key="3">
    <source>
        <dbReference type="ARBA" id="ARBA00022630"/>
    </source>
</evidence>
<dbReference type="Pfam" id="PF00441">
    <property type="entry name" value="Acyl-CoA_dh_1"/>
    <property type="match status" value="1"/>
</dbReference>
<dbReference type="Gene3D" id="1.10.540.10">
    <property type="entry name" value="Acyl-CoA dehydrogenase/oxidase, N-terminal domain"/>
    <property type="match status" value="1"/>
</dbReference>
<evidence type="ECO:0000259" key="6">
    <source>
        <dbReference type="Pfam" id="PF00441"/>
    </source>
</evidence>